<comment type="catalytic activity">
    <reaction evidence="14">
        <text>L-seryl-[receptor-protein] + ATP = O-phospho-L-seryl-[receptor-protein] + ADP + H(+)</text>
        <dbReference type="Rhea" id="RHEA:18673"/>
        <dbReference type="Rhea" id="RHEA-COMP:11022"/>
        <dbReference type="Rhea" id="RHEA-COMP:11023"/>
        <dbReference type="ChEBI" id="CHEBI:15378"/>
        <dbReference type="ChEBI" id="CHEBI:29999"/>
        <dbReference type="ChEBI" id="CHEBI:30616"/>
        <dbReference type="ChEBI" id="CHEBI:83421"/>
        <dbReference type="ChEBI" id="CHEBI:456216"/>
        <dbReference type="EC" id="2.7.11.30"/>
    </reaction>
</comment>
<evidence type="ECO:0000256" key="18">
    <source>
        <dbReference type="SAM" id="MobiDB-lite"/>
    </source>
</evidence>
<keyword evidence="7 16" id="KW-0547">Nucleotide-binding</keyword>
<keyword evidence="8 17" id="KW-0418">Kinase</keyword>
<feature type="domain" description="Protein kinase" evidence="19">
    <location>
        <begin position="216"/>
        <end position="523"/>
    </location>
</feature>
<evidence type="ECO:0000256" key="10">
    <source>
        <dbReference type="ARBA" id="ARBA00022989"/>
    </source>
</evidence>
<evidence type="ECO:0000256" key="17">
    <source>
        <dbReference type="RuleBase" id="RU361271"/>
    </source>
</evidence>
<evidence type="ECO:0000256" key="15">
    <source>
        <dbReference type="ARBA" id="ARBA00048773"/>
    </source>
</evidence>
<evidence type="ECO:0000256" key="4">
    <source>
        <dbReference type="ARBA" id="ARBA00022679"/>
    </source>
</evidence>
<evidence type="ECO:0000313" key="20">
    <source>
        <dbReference type="EMBL" id="KAG8182062.1"/>
    </source>
</evidence>
<protein>
    <recommendedName>
        <fullName evidence="17">Serine/threonine-protein kinase receptor</fullName>
        <ecNumber evidence="17">2.7.11.30</ecNumber>
    </recommendedName>
</protein>
<keyword evidence="17" id="KW-0464">Manganese</keyword>
<comment type="catalytic activity">
    <reaction evidence="15 17">
        <text>L-threonyl-[receptor-protein] + ATP = O-phospho-L-threonyl-[receptor-protein] + ADP + H(+)</text>
        <dbReference type="Rhea" id="RHEA:44880"/>
        <dbReference type="Rhea" id="RHEA-COMP:11024"/>
        <dbReference type="Rhea" id="RHEA-COMP:11025"/>
        <dbReference type="ChEBI" id="CHEBI:15378"/>
        <dbReference type="ChEBI" id="CHEBI:30013"/>
        <dbReference type="ChEBI" id="CHEBI:30616"/>
        <dbReference type="ChEBI" id="CHEBI:61977"/>
        <dbReference type="ChEBI" id="CHEBI:456216"/>
        <dbReference type="EC" id="2.7.11.30"/>
    </reaction>
</comment>
<name>A0AAV6UCG6_9ARAC</name>
<evidence type="ECO:0000256" key="5">
    <source>
        <dbReference type="ARBA" id="ARBA00022692"/>
    </source>
</evidence>
<feature type="transmembrane region" description="Helical" evidence="17">
    <location>
        <begin position="164"/>
        <end position="186"/>
    </location>
</feature>
<feature type="compositionally biased region" description="Low complexity" evidence="18">
    <location>
        <begin position="616"/>
        <end position="635"/>
    </location>
</feature>
<dbReference type="InterPro" id="IPR000333">
    <property type="entry name" value="TGFB_receptor"/>
</dbReference>
<evidence type="ECO:0000256" key="13">
    <source>
        <dbReference type="ARBA" id="ARBA00023180"/>
    </source>
</evidence>
<evidence type="ECO:0000313" key="21">
    <source>
        <dbReference type="Proteomes" id="UP000827092"/>
    </source>
</evidence>
<keyword evidence="11 17" id="KW-0472">Membrane</keyword>
<gene>
    <name evidence="20" type="ORF">JTE90_013992</name>
</gene>
<dbReference type="Gene3D" id="1.10.510.10">
    <property type="entry name" value="Transferase(Phosphotransferase) domain 1"/>
    <property type="match status" value="1"/>
</dbReference>
<evidence type="ECO:0000256" key="1">
    <source>
        <dbReference type="ARBA" id="ARBA00004479"/>
    </source>
</evidence>
<dbReference type="SUPFAM" id="SSF57302">
    <property type="entry name" value="Snake toxin-like"/>
    <property type="match status" value="1"/>
</dbReference>
<feature type="compositionally biased region" description="Polar residues" evidence="18">
    <location>
        <begin position="881"/>
        <end position="901"/>
    </location>
</feature>
<comment type="subcellular location">
    <subcellularLocation>
        <location evidence="1 17">Membrane</location>
        <topology evidence="1 17">Single-pass type I membrane protein</topology>
    </subcellularLocation>
</comment>
<keyword evidence="3 17" id="KW-0723">Serine/threonine-protein kinase</keyword>
<comment type="cofactor">
    <cofactor evidence="17">
        <name>Mg(2+)</name>
        <dbReference type="ChEBI" id="CHEBI:18420"/>
    </cofactor>
    <cofactor evidence="17">
        <name>Mn(2+)</name>
        <dbReference type="ChEBI" id="CHEBI:29035"/>
    </cofactor>
</comment>
<keyword evidence="10 17" id="KW-1133">Transmembrane helix</keyword>
<dbReference type="PANTHER" id="PTHR23255:SF100">
    <property type="entry name" value="RECEPTOR PROTEIN SERINE_THREONINE KINASE"/>
    <property type="match status" value="1"/>
</dbReference>
<proteinExistence type="inferred from homology"/>
<evidence type="ECO:0000256" key="7">
    <source>
        <dbReference type="ARBA" id="ARBA00022741"/>
    </source>
</evidence>
<feature type="region of interest" description="Disordered" evidence="18">
    <location>
        <begin position="865"/>
        <end position="952"/>
    </location>
</feature>
<dbReference type="SUPFAM" id="SSF56112">
    <property type="entry name" value="Protein kinase-like (PK-like)"/>
    <property type="match status" value="1"/>
</dbReference>
<comment type="caution">
    <text evidence="20">The sequence shown here is derived from an EMBL/GenBank/DDBJ whole genome shotgun (WGS) entry which is preliminary data.</text>
</comment>
<dbReference type="GO" id="GO:0046872">
    <property type="term" value="F:metal ion binding"/>
    <property type="evidence" value="ECO:0007669"/>
    <property type="project" value="UniProtKB-KW"/>
</dbReference>
<evidence type="ECO:0000256" key="14">
    <source>
        <dbReference type="ARBA" id="ARBA00047681"/>
    </source>
</evidence>
<dbReference type="InterPro" id="IPR000719">
    <property type="entry name" value="Prot_kinase_dom"/>
</dbReference>
<evidence type="ECO:0000256" key="3">
    <source>
        <dbReference type="ARBA" id="ARBA00022527"/>
    </source>
</evidence>
<keyword evidence="4 17" id="KW-0808">Transferase</keyword>
<dbReference type="GO" id="GO:0005886">
    <property type="term" value="C:plasma membrane"/>
    <property type="evidence" value="ECO:0007669"/>
    <property type="project" value="TreeGrafter"/>
</dbReference>
<evidence type="ECO:0000256" key="16">
    <source>
        <dbReference type="PROSITE-ProRule" id="PRU10141"/>
    </source>
</evidence>
<dbReference type="CDD" id="cd14054">
    <property type="entry name" value="STKc_BMPR2_AMHR2"/>
    <property type="match status" value="1"/>
</dbReference>
<keyword evidence="5 17" id="KW-0812">Transmembrane</keyword>
<dbReference type="GO" id="GO:0043235">
    <property type="term" value="C:receptor complex"/>
    <property type="evidence" value="ECO:0007669"/>
    <property type="project" value="TreeGrafter"/>
</dbReference>
<evidence type="ECO:0000256" key="6">
    <source>
        <dbReference type="ARBA" id="ARBA00022729"/>
    </source>
</evidence>
<dbReference type="Pfam" id="PF00069">
    <property type="entry name" value="Pkinase"/>
    <property type="match status" value="1"/>
</dbReference>
<dbReference type="Pfam" id="PF01064">
    <property type="entry name" value="Activin_recp"/>
    <property type="match status" value="1"/>
</dbReference>
<keyword evidence="13" id="KW-0325">Glycoprotein</keyword>
<evidence type="ECO:0000256" key="11">
    <source>
        <dbReference type="ARBA" id="ARBA00023136"/>
    </source>
</evidence>
<keyword evidence="17" id="KW-0460">Magnesium</keyword>
<sequence length="1022" mass="113319">MRTKEIFRGIFHIVIICKIAGFAVGQDTLCAYSKKDTVKISTVDKSAVDEDADLEPFLTGELLEGNTTERCPSTTFCYSLWQVDASNKNITVLVAQGCWSAAEFDCRKDECISTKKPQKAINNTTTKFCCCQGNFCNVNVSDAFLVEDDSESTPRFVEPTSNNWIVIISVIISAILLVAIALVVIMCRPTQKPNPDSVHLKEPILPPSPTFNLENLNIAESIGHGRYGRVFRGVLYGQSVAVKIFPSQHRNNYLNERFIYCLPFMEHSCLPKLIGAEERKGPDERPEYLLVLSYAPNGCLQEYLTSRTIDWPSLCKMAQSITQGLAHLHMEIRKDGKLKECVAHRDLTSRNIVIKADGSCMLVDFGFAIRICGSKYYMNGDEQVAESTSLVDVGTLRYMAPEVLEGAVNLRDCEASLKQIDVYSLGLIFWELATRCSDLFQGLEVPEYKAPFVAEIGLHPTMEQLQHLVVKRKSRPLFPDIWKDTNPAVRALKETIEDCWDQDAEARLTALCVEERLVELPVMWDRFKAGSAILGVSSTINPTAVDINTTSTIIQTNSNGWFRGSTYEMPVMRSNLDSLSPTNWNIDSRYSGDFSMSENTAETSITMSPTELTPRSLPSNNSNSGNNLKNLSINNNVTPGVKVTVPLQPYQGKNPTMERNLIMEPAEDITISGNSLIERGDKFNTRNNSSNSFNFENDLFNTFQTGEVSESNALVPNDVLSQSTRSVNPIPYVQNAVHIVSTMPKQPNVPGNGHSILMPNGQKKKPDKGFVSGFKNFFKFPKEAGKNSAEGATVPKAPELPTVIVPKLSNTANTVPKPPNFTNLTKMQSMDTEVYVMDPNDEFSMTQTVVRPVANRQVYSQMVAEDSGLGSSENPERNRKSPFQNGFVQSQTHPQLCTENGNPKMKRPNTLPITKTTERQPNILVKVPSNGSGTHIKNDSDEGSSASNQLKNPRFSLYDDRIMTSSTPLYQQIQVTPCKLGSGSPHISASVPLSIDAACESEVINFHNTYQSMGSEPRVENQ</sequence>
<keyword evidence="9 16" id="KW-0067">ATP-binding</keyword>
<feature type="region of interest" description="Disordered" evidence="18">
    <location>
        <begin position="601"/>
        <end position="635"/>
    </location>
</feature>
<evidence type="ECO:0000259" key="19">
    <source>
        <dbReference type="PROSITE" id="PS50011"/>
    </source>
</evidence>
<organism evidence="20 21">
    <name type="scientific">Oedothorax gibbosus</name>
    <dbReference type="NCBI Taxonomy" id="931172"/>
    <lineage>
        <taxon>Eukaryota</taxon>
        <taxon>Metazoa</taxon>
        <taxon>Ecdysozoa</taxon>
        <taxon>Arthropoda</taxon>
        <taxon>Chelicerata</taxon>
        <taxon>Arachnida</taxon>
        <taxon>Araneae</taxon>
        <taxon>Araneomorphae</taxon>
        <taxon>Entelegynae</taxon>
        <taxon>Araneoidea</taxon>
        <taxon>Linyphiidae</taxon>
        <taxon>Erigoninae</taxon>
        <taxon>Oedothorax</taxon>
    </lineage>
</organism>
<dbReference type="InterPro" id="IPR000472">
    <property type="entry name" value="Activin_recp"/>
</dbReference>
<dbReference type="GO" id="GO:0030509">
    <property type="term" value="P:BMP signaling pathway"/>
    <property type="evidence" value="ECO:0007669"/>
    <property type="project" value="TreeGrafter"/>
</dbReference>
<keyword evidence="21" id="KW-1185">Reference proteome</keyword>
<accession>A0AAV6UCG6</accession>
<dbReference type="FunFam" id="1.10.510.10:FF:000487">
    <property type="entry name" value="Anti-Muellerian hormone type-2 receptor"/>
    <property type="match status" value="1"/>
</dbReference>
<evidence type="ECO:0000256" key="2">
    <source>
        <dbReference type="ARBA" id="ARBA00009605"/>
    </source>
</evidence>
<dbReference type="InterPro" id="IPR017441">
    <property type="entry name" value="Protein_kinase_ATP_BS"/>
</dbReference>
<dbReference type="AlphaFoldDB" id="A0AAV6UCG6"/>
<keyword evidence="12 17" id="KW-0675">Receptor</keyword>
<dbReference type="GO" id="GO:0005024">
    <property type="term" value="F:transforming growth factor beta receptor activity"/>
    <property type="evidence" value="ECO:0007669"/>
    <property type="project" value="TreeGrafter"/>
</dbReference>
<evidence type="ECO:0000256" key="8">
    <source>
        <dbReference type="ARBA" id="ARBA00022777"/>
    </source>
</evidence>
<dbReference type="InterPro" id="IPR011009">
    <property type="entry name" value="Kinase-like_dom_sf"/>
</dbReference>
<dbReference type="InterPro" id="IPR045860">
    <property type="entry name" value="Snake_toxin-like_sf"/>
</dbReference>
<dbReference type="CDD" id="cd23618">
    <property type="entry name" value="TFP_LU_ECD_Wit"/>
    <property type="match status" value="1"/>
</dbReference>
<dbReference type="PROSITE" id="PS50011">
    <property type="entry name" value="PROTEIN_KINASE_DOM"/>
    <property type="match status" value="1"/>
</dbReference>
<feature type="binding site" evidence="16">
    <location>
        <position position="243"/>
    </location>
    <ligand>
        <name>ATP</name>
        <dbReference type="ChEBI" id="CHEBI:30616"/>
    </ligand>
</feature>
<dbReference type="GO" id="GO:0005524">
    <property type="term" value="F:ATP binding"/>
    <property type="evidence" value="ECO:0007669"/>
    <property type="project" value="UniProtKB-UniRule"/>
</dbReference>
<dbReference type="Gene3D" id="3.30.200.20">
    <property type="entry name" value="Phosphorylase Kinase, domain 1"/>
    <property type="match status" value="1"/>
</dbReference>
<evidence type="ECO:0000256" key="9">
    <source>
        <dbReference type="ARBA" id="ARBA00022840"/>
    </source>
</evidence>
<comment type="similarity">
    <text evidence="2 17">Belongs to the protein kinase superfamily. TKL Ser/Thr protein kinase family. TGFB receptor subfamily.</text>
</comment>
<dbReference type="Proteomes" id="UP000827092">
    <property type="component" value="Unassembled WGS sequence"/>
</dbReference>
<feature type="compositionally biased region" description="Polar residues" evidence="18">
    <location>
        <begin position="601"/>
        <end position="613"/>
    </location>
</feature>
<reference evidence="20 21" key="1">
    <citation type="journal article" date="2022" name="Nat. Ecol. Evol.">
        <title>A masculinizing supergene underlies an exaggerated male reproductive morph in a spider.</title>
        <authorList>
            <person name="Hendrickx F."/>
            <person name="De Corte Z."/>
            <person name="Sonet G."/>
            <person name="Van Belleghem S.M."/>
            <person name="Kostlbacher S."/>
            <person name="Vangestel C."/>
        </authorList>
    </citation>
    <scope>NUCLEOTIDE SEQUENCE [LARGE SCALE GENOMIC DNA]</scope>
    <source>
        <strain evidence="20">W744_W776</strain>
    </source>
</reference>
<dbReference type="EMBL" id="JAFNEN010000483">
    <property type="protein sequence ID" value="KAG8182062.1"/>
    <property type="molecule type" value="Genomic_DNA"/>
</dbReference>
<dbReference type="PROSITE" id="PS00107">
    <property type="entry name" value="PROTEIN_KINASE_ATP"/>
    <property type="match status" value="1"/>
</dbReference>
<dbReference type="EC" id="2.7.11.30" evidence="17"/>
<dbReference type="PANTHER" id="PTHR23255">
    <property type="entry name" value="TRANSFORMING GROWTH FACTOR-BETA RECEPTOR TYPE I AND II"/>
    <property type="match status" value="1"/>
</dbReference>
<evidence type="ECO:0000256" key="12">
    <source>
        <dbReference type="ARBA" id="ARBA00023170"/>
    </source>
</evidence>
<keyword evidence="6" id="KW-0732">Signal</keyword>
<dbReference type="Gene3D" id="2.10.60.10">
    <property type="entry name" value="CD59"/>
    <property type="match status" value="1"/>
</dbReference>
<dbReference type="PRINTS" id="PR00653">
    <property type="entry name" value="ACTIVIN2R"/>
</dbReference>
<keyword evidence="17" id="KW-0479">Metal-binding</keyword>